<dbReference type="InterPro" id="IPR038883">
    <property type="entry name" value="AN11006-like"/>
</dbReference>
<proteinExistence type="predicted"/>
<dbReference type="OrthoDB" id="3786918at2759"/>
<dbReference type="AlphaFoldDB" id="A0A2T2P930"/>
<evidence type="ECO:0000313" key="2">
    <source>
        <dbReference type="Proteomes" id="UP000240883"/>
    </source>
</evidence>
<accession>A0A2T2P930</accession>
<dbReference type="PANTHER" id="PTHR42085:SF1">
    <property type="entry name" value="F-BOX DOMAIN-CONTAINING PROTEIN"/>
    <property type="match status" value="1"/>
</dbReference>
<dbReference type="Proteomes" id="UP000240883">
    <property type="component" value="Unassembled WGS sequence"/>
</dbReference>
<evidence type="ECO:0000313" key="1">
    <source>
        <dbReference type="EMBL" id="PSN74164.1"/>
    </source>
</evidence>
<organism evidence="1 2">
    <name type="scientific">Corynespora cassiicola Philippines</name>
    <dbReference type="NCBI Taxonomy" id="1448308"/>
    <lineage>
        <taxon>Eukaryota</taxon>
        <taxon>Fungi</taxon>
        <taxon>Dikarya</taxon>
        <taxon>Ascomycota</taxon>
        <taxon>Pezizomycotina</taxon>
        <taxon>Dothideomycetes</taxon>
        <taxon>Pleosporomycetidae</taxon>
        <taxon>Pleosporales</taxon>
        <taxon>Corynesporascaceae</taxon>
        <taxon>Corynespora</taxon>
    </lineage>
</organism>
<gene>
    <name evidence="1" type="ORF">BS50DRAFT_9423</name>
</gene>
<keyword evidence="2" id="KW-1185">Reference proteome</keyword>
<dbReference type="PANTHER" id="PTHR42085">
    <property type="entry name" value="F-BOX DOMAIN-CONTAINING PROTEIN"/>
    <property type="match status" value="1"/>
</dbReference>
<reference evidence="1 2" key="1">
    <citation type="journal article" date="2018" name="Front. Microbiol.">
        <title>Genome-Wide Analysis of Corynespora cassiicola Leaf Fall Disease Putative Effectors.</title>
        <authorList>
            <person name="Lopez D."/>
            <person name="Ribeiro S."/>
            <person name="Label P."/>
            <person name="Fumanal B."/>
            <person name="Venisse J.S."/>
            <person name="Kohler A."/>
            <person name="de Oliveira R.R."/>
            <person name="Labutti K."/>
            <person name="Lipzen A."/>
            <person name="Lail K."/>
            <person name="Bauer D."/>
            <person name="Ohm R.A."/>
            <person name="Barry K.W."/>
            <person name="Spatafora J."/>
            <person name="Grigoriev I.V."/>
            <person name="Martin F.M."/>
            <person name="Pujade-Renaud V."/>
        </authorList>
    </citation>
    <scope>NUCLEOTIDE SEQUENCE [LARGE SCALE GENOMIC DNA]</scope>
    <source>
        <strain evidence="1 2">Philippines</strain>
    </source>
</reference>
<sequence>MSTIEMKSPFLALPAELRVHILSYALIQQPNTGFTRARPKDESSYHGIVLDDSYSSSDHLSILLTCRQFRQDITSQAFKSTSFVITDIYSSLSTLLQPLQPYHISSLRKISFVAGARQFREMVHWYRWPFNMESLRLEELAVVMHRSAHWHYPSDFTTDMVGLLRRLQNVEMLKFVRNAANVKGFFHTWYNRLVGLILKEDHFQRYDAAGAPNIEVTWWEWSFDEGESSFQLDARPPKKVVPEDEYMEFVKPKVERLVKDMEMEEEDPDPRARNGWP</sequence>
<protein>
    <recommendedName>
        <fullName evidence="3">F-box domain-containing protein</fullName>
    </recommendedName>
</protein>
<dbReference type="EMBL" id="KZ678128">
    <property type="protein sequence ID" value="PSN74164.1"/>
    <property type="molecule type" value="Genomic_DNA"/>
</dbReference>
<evidence type="ECO:0008006" key="3">
    <source>
        <dbReference type="Google" id="ProtNLM"/>
    </source>
</evidence>
<name>A0A2T2P930_CORCC</name>